<dbReference type="SUPFAM" id="SSF82861">
    <property type="entry name" value="Mechanosensitive channel protein MscS (YggB), transmembrane region"/>
    <property type="match status" value="1"/>
</dbReference>
<dbReference type="PANTHER" id="PTHR30347:SF1">
    <property type="entry name" value="MECHANOSENSITIVE CHANNEL MSCK"/>
    <property type="match status" value="1"/>
</dbReference>
<dbReference type="SUPFAM" id="SSF50182">
    <property type="entry name" value="Sm-like ribonucleoproteins"/>
    <property type="match status" value="1"/>
</dbReference>
<dbReference type="PANTHER" id="PTHR30347">
    <property type="entry name" value="POTASSIUM CHANNEL RELATED"/>
    <property type="match status" value="1"/>
</dbReference>
<evidence type="ECO:0000256" key="9">
    <source>
        <dbReference type="SAM" id="SignalP"/>
    </source>
</evidence>
<feature type="transmembrane region" description="Helical" evidence="8">
    <location>
        <begin position="684"/>
        <end position="713"/>
    </location>
</feature>
<feature type="transmembrane region" description="Helical" evidence="8">
    <location>
        <begin position="333"/>
        <end position="356"/>
    </location>
</feature>
<dbReference type="SUPFAM" id="SSF82689">
    <property type="entry name" value="Mechanosensitive channel protein MscS (YggB), C-terminal domain"/>
    <property type="match status" value="1"/>
</dbReference>
<feature type="region of interest" description="Disordered" evidence="7">
    <location>
        <begin position="873"/>
        <end position="930"/>
    </location>
</feature>
<feature type="transmembrane region" description="Helical" evidence="8">
    <location>
        <begin position="607"/>
        <end position="634"/>
    </location>
</feature>
<evidence type="ECO:0000313" key="12">
    <source>
        <dbReference type="EMBL" id="NVD38931.1"/>
    </source>
</evidence>
<organism evidence="12 13">
    <name type="scientific">Ensifer oleiphilus</name>
    <dbReference type="NCBI Taxonomy" id="2742698"/>
    <lineage>
        <taxon>Bacteria</taxon>
        <taxon>Pseudomonadati</taxon>
        <taxon>Pseudomonadota</taxon>
        <taxon>Alphaproteobacteria</taxon>
        <taxon>Hyphomicrobiales</taxon>
        <taxon>Rhizobiaceae</taxon>
        <taxon>Sinorhizobium/Ensifer group</taxon>
        <taxon>Ensifer</taxon>
    </lineage>
</organism>
<dbReference type="GO" id="GO:0008381">
    <property type="term" value="F:mechanosensitive monoatomic ion channel activity"/>
    <property type="evidence" value="ECO:0007669"/>
    <property type="project" value="UniProtKB-ARBA"/>
</dbReference>
<sequence>MRFVGKLLAVSVCLLSLAGAGAVVAQTAKPAQTTTQPAQTPAQAPAQTNNQPAQGTQPAQGGAQPAQSTQPAADGKAQPAPNGQQPAGGTAQPAQNAASPTQDAAQANDATIAADAGQSQTAEQLATAGKELKRLKELVGKASDDDIALAELKVQVDAVAKQIISTSIATRPRLDEIKARLTELGDPPGEGQPPEADIVTAERKRLLAERGEINALTGEAESLSVQATKLSNGITATRRALFSNTLLKNTDVSFEMFDEALTATINETKVLSRSTMSWLTFVWNYKRVPLLTALFLSICAALVFLVGSNRLFSPYIHHDKSDEEPSYFRRLSVAFWSTFIPTISMGAFALSSFFFMHSFNVLRSDITPIIAIALAVTVVGFFVTTLANAVLSPSDSRWRLVRVSDRGANVLLITIFAMALVNGLDFLFGGISESLGSPVVLTVVKSFIASVVIGLIIIASAWIKPTLKKDEPFDAPGRPWPRIVSIGLILTGASLIIAAAAGYVGLSRFIATQIIITGAILVMMYIGFLTGKAVSRQGAFAETAAGRYLERRYKLEQVGLDQVGLVAGLSIYALVALFFIPLILLQWGFQVADIESWTYRAVTEIKIGTITISLMGIMAGILFFILGYIVTRWVQRWIDGNIMARSRVDAGVRNSIRTGIGYVGVGLACLIGLSAAGIDLSNLALVAGALSLGVGFGLQNIVSNFVSGLILLVERPFKVGDWIVSGTTEGFVKRISVRATEIETFQHQSIMMPNSLLINASVGNWTHRNKLGRSEIAVTVTYASEPRRIMDLLAEIAGAHPMVLKNPSPTVGFTAFGEDRMTFELRIYVADVLTGGGVRNDLRVAIYERFRDEGIGAPFPLKIEDVPVEDQTGIESHEPETVGEPKGATSADARAAAAKKEAASAAPLDEENEEEGGKRRASSRRSNPNR</sequence>
<feature type="transmembrane region" description="Helical" evidence="8">
    <location>
        <begin position="410"/>
        <end position="431"/>
    </location>
</feature>
<dbReference type="InterPro" id="IPR049278">
    <property type="entry name" value="MS_channel_C"/>
</dbReference>
<feature type="transmembrane region" description="Helical" evidence="8">
    <location>
        <begin position="483"/>
        <end position="504"/>
    </location>
</feature>
<dbReference type="InterPro" id="IPR006685">
    <property type="entry name" value="MscS_channel_2nd"/>
</dbReference>
<evidence type="ECO:0000256" key="5">
    <source>
        <dbReference type="ARBA" id="ARBA00022989"/>
    </source>
</evidence>
<evidence type="ECO:0000259" key="11">
    <source>
        <dbReference type="Pfam" id="PF21082"/>
    </source>
</evidence>
<feature type="transmembrane region" description="Helical" evidence="8">
    <location>
        <begin position="443"/>
        <end position="463"/>
    </location>
</feature>
<evidence type="ECO:0000256" key="2">
    <source>
        <dbReference type="ARBA" id="ARBA00008017"/>
    </source>
</evidence>
<feature type="transmembrane region" description="Helical" evidence="8">
    <location>
        <begin position="510"/>
        <end position="528"/>
    </location>
</feature>
<proteinExistence type="inferred from homology"/>
<feature type="domain" description="Mechanosensitive ion channel MscS C-terminal" evidence="11">
    <location>
        <begin position="775"/>
        <end position="856"/>
    </location>
</feature>
<evidence type="ECO:0000256" key="3">
    <source>
        <dbReference type="ARBA" id="ARBA00022475"/>
    </source>
</evidence>
<dbReference type="EMBL" id="JABWDU010000002">
    <property type="protein sequence ID" value="NVD38931.1"/>
    <property type="molecule type" value="Genomic_DNA"/>
</dbReference>
<comment type="caution">
    <text evidence="12">The sequence shown here is derived from an EMBL/GenBank/DDBJ whole genome shotgun (WGS) entry which is preliminary data.</text>
</comment>
<evidence type="ECO:0000256" key="6">
    <source>
        <dbReference type="ARBA" id="ARBA00023136"/>
    </source>
</evidence>
<dbReference type="AlphaFoldDB" id="A0A7Y6Q4L9"/>
<dbReference type="InterPro" id="IPR011066">
    <property type="entry name" value="MscS_channel_C_sf"/>
</dbReference>
<gene>
    <name evidence="12" type="ORF">HT585_08695</name>
</gene>
<feature type="transmembrane region" description="Helical" evidence="8">
    <location>
        <begin position="563"/>
        <end position="587"/>
    </location>
</feature>
<dbReference type="GO" id="GO:0005886">
    <property type="term" value="C:plasma membrane"/>
    <property type="evidence" value="ECO:0007669"/>
    <property type="project" value="UniProtKB-SubCell"/>
</dbReference>
<feature type="region of interest" description="Disordered" evidence="7">
    <location>
        <begin position="34"/>
        <end position="107"/>
    </location>
</feature>
<dbReference type="Pfam" id="PF00924">
    <property type="entry name" value="MS_channel_2nd"/>
    <property type="match status" value="1"/>
</dbReference>
<feature type="chain" id="PRO_5031233646" evidence="9">
    <location>
        <begin position="26"/>
        <end position="930"/>
    </location>
</feature>
<keyword evidence="4 8" id="KW-0812">Transmembrane</keyword>
<feature type="transmembrane region" description="Helical" evidence="8">
    <location>
        <begin position="368"/>
        <end position="390"/>
    </location>
</feature>
<keyword evidence="9" id="KW-0732">Signal</keyword>
<comment type="similarity">
    <text evidence="2">Belongs to the MscS (TC 1.A.23) family.</text>
</comment>
<reference evidence="12 13" key="1">
    <citation type="submission" date="2020-06" db="EMBL/GenBank/DDBJ databases">
        <authorList>
            <person name="Grouzdev D.S."/>
        </authorList>
    </citation>
    <scope>NUCLEOTIDE SEQUENCE [LARGE SCALE GENOMIC DNA]</scope>
    <source>
        <strain evidence="12 13">HO-A22</strain>
    </source>
</reference>
<evidence type="ECO:0000256" key="7">
    <source>
        <dbReference type="SAM" id="MobiDB-lite"/>
    </source>
</evidence>
<evidence type="ECO:0000256" key="4">
    <source>
        <dbReference type="ARBA" id="ARBA00022692"/>
    </source>
</evidence>
<evidence type="ECO:0000256" key="8">
    <source>
        <dbReference type="SAM" id="Phobius"/>
    </source>
</evidence>
<comment type="subcellular location">
    <subcellularLocation>
        <location evidence="1">Cell membrane</location>
        <topology evidence="1">Multi-pass membrane protein</topology>
    </subcellularLocation>
</comment>
<dbReference type="Proteomes" id="UP000520198">
    <property type="component" value="Unassembled WGS sequence"/>
</dbReference>
<feature type="signal peptide" evidence="9">
    <location>
        <begin position="1"/>
        <end position="25"/>
    </location>
</feature>
<keyword evidence="13" id="KW-1185">Reference proteome</keyword>
<evidence type="ECO:0000259" key="10">
    <source>
        <dbReference type="Pfam" id="PF00924"/>
    </source>
</evidence>
<dbReference type="InterPro" id="IPR023408">
    <property type="entry name" value="MscS_beta-dom_sf"/>
</dbReference>
<feature type="transmembrane region" description="Helical" evidence="8">
    <location>
        <begin position="655"/>
        <end position="678"/>
    </location>
</feature>
<dbReference type="InterPro" id="IPR011014">
    <property type="entry name" value="MscS_channel_TM-2"/>
</dbReference>
<accession>A0A7Y6Q4L9</accession>
<evidence type="ECO:0000313" key="13">
    <source>
        <dbReference type="Proteomes" id="UP000520198"/>
    </source>
</evidence>
<dbReference type="InterPro" id="IPR010920">
    <property type="entry name" value="LSM_dom_sf"/>
</dbReference>
<keyword evidence="5 8" id="KW-1133">Transmembrane helix</keyword>
<keyword evidence="6 8" id="KW-0472">Membrane</keyword>
<feature type="transmembrane region" description="Helical" evidence="8">
    <location>
        <begin position="290"/>
        <end position="312"/>
    </location>
</feature>
<evidence type="ECO:0000256" key="1">
    <source>
        <dbReference type="ARBA" id="ARBA00004651"/>
    </source>
</evidence>
<feature type="domain" description="Mechanosensitive ion channel MscS" evidence="10">
    <location>
        <begin position="700"/>
        <end position="767"/>
    </location>
</feature>
<name>A0A7Y6Q4L9_9HYPH</name>
<protein>
    <submittedName>
        <fullName evidence="12">Mechanosensitive ion channel</fullName>
    </submittedName>
</protein>
<dbReference type="Gene3D" id="1.10.287.1260">
    <property type="match status" value="1"/>
</dbReference>
<dbReference type="Pfam" id="PF21082">
    <property type="entry name" value="MS_channel_3rd"/>
    <property type="match status" value="1"/>
</dbReference>
<dbReference type="Gene3D" id="3.30.70.100">
    <property type="match status" value="1"/>
</dbReference>
<dbReference type="InterPro" id="IPR052702">
    <property type="entry name" value="MscS-like_channel"/>
</dbReference>
<keyword evidence="3" id="KW-1003">Cell membrane</keyword>
<dbReference type="Gene3D" id="2.30.30.60">
    <property type="match status" value="1"/>
</dbReference>